<gene>
    <name evidence="1" type="ORF">CYMTET_22505</name>
</gene>
<dbReference type="AlphaFoldDB" id="A0AAE0FZU9"/>
<proteinExistence type="predicted"/>
<protein>
    <submittedName>
        <fullName evidence="1">Uncharacterized protein</fullName>
    </submittedName>
</protein>
<name>A0AAE0FZU9_9CHLO</name>
<accession>A0AAE0FZU9</accession>
<organism evidence="1 2">
    <name type="scientific">Cymbomonas tetramitiformis</name>
    <dbReference type="NCBI Taxonomy" id="36881"/>
    <lineage>
        <taxon>Eukaryota</taxon>
        <taxon>Viridiplantae</taxon>
        <taxon>Chlorophyta</taxon>
        <taxon>Pyramimonadophyceae</taxon>
        <taxon>Pyramimonadales</taxon>
        <taxon>Pyramimonadaceae</taxon>
        <taxon>Cymbomonas</taxon>
    </lineage>
</organism>
<keyword evidence="2" id="KW-1185">Reference proteome</keyword>
<sequence length="126" mass="14314">VEELELVEDELEGKEEELELNLKSRFQKKKAGVSDLEQLVGTCDSLWEEHEEFIRLLSDVGDDPDRRLNAAIIRVGLAAIYLNPSLSKVISKQATELAKMYIDQDAVEEIRTILAPYASRVIRQSQ</sequence>
<dbReference type="Proteomes" id="UP001190700">
    <property type="component" value="Unassembled WGS sequence"/>
</dbReference>
<comment type="caution">
    <text evidence="1">The sequence shown here is derived from an EMBL/GenBank/DDBJ whole genome shotgun (WGS) entry which is preliminary data.</text>
</comment>
<feature type="non-terminal residue" evidence="1">
    <location>
        <position position="1"/>
    </location>
</feature>
<evidence type="ECO:0000313" key="2">
    <source>
        <dbReference type="Proteomes" id="UP001190700"/>
    </source>
</evidence>
<reference evidence="1 2" key="1">
    <citation type="journal article" date="2015" name="Genome Biol. Evol.">
        <title>Comparative Genomics of a Bacterivorous Green Alga Reveals Evolutionary Causalities and Consequences of Phago-Mixotrophic Mode of Nutrition.</title>
        <authorList>
            <person name="Burns J.A."/>
            <person name="Paasch A."/>
            <person name="Narechania A."/>
            <person name="Kim E."/>
        </authorList>
    </citation>
    <scope>NUCLEOTIDE SEQUENCE [LARGE SCALE GENOMIC DNA]</scope>
    <source>
        <strain evidence="1 2">PLY_AMNH</strain>
    </source>
</reference>
<evidence type="ECO:0000313" key="1">
    <source>
        <dbReference type="EMBL" id="KAK3269024.1"/>
    </source>
</evidence>
<dbReference type="EMBL" id="LGRX02011380">
    <property type="protein sequence ID" value="KAK3269024.1"/>
    <property type="molecule type" value="Genomic_DNA"/>
</dbReference>